<protein>
    <recommendedName>
        <fullName evidence="4">Tetratricopeptide repeat protein</fullName>
    </recommendedName>
</protein>
<organism evidence="2 3">
    <name type="scientific">Bacteroides faecalis</name>
    <dbReference type="NCBI Taxonomy" id="2447885"/>
    <lineage>
        <taxon>Bacteria</taxon>
        <taxon>Pseudomonadati</taxon>
        <taxon>Bacteroidota</taxon>
        <taxon>Bacteroidia</taxon>
        <taxon>Bacteroidales</taxon>
        <taxon>Bacteroidaceae</taxon>
        <taxon>Bacteroides</taxon>
    </lineage>
</organism>
<name>A0A401LS99_9BACE</name>
<sequence length="491" mass="56619">MKNVLLVSTMALLLAVPVHSQDLNRDSVPTVNVYKNADEIPFFPGGVDGFQRFVEKKFIVPAEVWRNGKGNGIKLRFIIRRDGVACGLKRDGMPLPLYEEWKRLFSIMPLWTPATTKGFPVDVEYSLFVRLYDRETGFPFHIVRLMKDLGDYDNPNKKYRKGINEKKAEELVTKVSEIVNVTPENVRATSLLVRLYVSLGKNDEVILFAKESLEKLRDLGIKKRNIEENRPWFIAKDAEIRTPSNYDSKLYMNMALTYALACDVAGSKEQEKKAYEYALNVINERIFLKDIKKTKNDYENEVYRRLMAEKQILAASSTSPGVTLNSSERSAIFNHGWVNSETMRTIDRNIEEGKIDNPHIRQINTHLKEMDEERRKNPPIRKDTLYLYGLRAMVIDLSEGQEALNHYVDSMQQCDNVGSELKSYLSKLAENKRKHAAVLNNREAAVRSLAGYAPINAEGESKAEQKQRAKEFYKYRDAMKAVYPLKWLWKQ</sequence>
<accession>A0A401LS99</accession>
<evidence type="ECO:0008006" key="4">
    <source>
        <dbReference type="Google" id="ProtNLM"/>
    </source>
</evidence>
<evidence type="ECO:0000313" key="3">
    <source>
        <dbReference type="Proteomes" id="UP000288079"/>
    </source>
</evidence>
<keyword evidence="3" id="KW-1185">Reference proteome</keyword>
<feature type="chain" id="PRO_5019394304" description="Tetratricopeptide repeat protein" evidence="1">
    <location>
        <begin position="21"/>
        <end position="491"/>
    </location>
</feature>
<evidence type="ECO:0000313" key="2">
    <source>
        <dbReference type="EMBL" id="GCB34374.1"/>
    </source>
</evidence>
<dbReference type="AlphaFoldDB" id="A0A401LS99"/>
<comment type="caution">
    <text evidence="2">The sequence shown here is derived from an EMBL/GenBank/DDBJ whole genome shotgun (WGS) entry which is preliminary data.</text>
</comment>
<dbReference type="Proteomes" id="UP000288079">
    <property type="component" value="Unassembled WGS sequence"/>
</dbReference>
<keyword evidence="1" id="KW-0732">Signal</keyword>
<reference evidence="2 3" key="1">
    <citation type="submission" date="2018-10" db="EMBL/GenBank/DDBJ databases">
        <title>Draft Genome Sequence of Bacteroides sp. KCTC 15687.</title>
        <authorList>
            <person name="Yu S.Y."/>
            <person name="Kim J.S."/>
            <person name="Oh B.S."/>
            <person name="Park S.H."/>
            <person name="Kang S.W."/>
            <person name="Park J.E."/>
            <person name="Choi S.H."/>
            <person name="Han K.I."/>
            <person name="Lee K.C."/>
            <person name="Eom M.K."/>
            <person name="Suh M.K."/>
            <person name="Lee D.H."/>
            <person name="Yoon H."/>
            <person name="Kim B."/>
            <person name="Yang S.J."/>
            <person name="Lee J.S."/>
            <person name="Lee J.H."/>
        </authorList>
    </citation>
    <scope>NUCLEOTIDE SEQUENCE [LARGE SCALE GENOMIC DNA]</scope>
    <source>
        <strain evidence="2 3">KCTC 15687</strain>
    </source>
</reference>
<proteinExistence type="predicted"/>
<evidence type="ECO:0000256" key="1">
    <source>
        <dbReference type="SAM" id="SignalP"/>
    </source>
</evidence>
<dbReference type="OrthoDB" id="1095452at2"/>
<feature type="signal peptide" evidence="1">
    <location>
        <begin position="1"/>
        <end position="20"/>
    </location>
</feature>
<dbReference type="EMBL" id="BHWB01000003">
    <property type="protein sequence ID" value="GCB34374.1"/>
    <property type="molecule type" value="Genomic_DNA"/>
</dbReference>
<dbReference type="RefSeq" id="WP_125040580.1">
    <property type="nucleotide sequence ID" value="NZ_BHWB01000003.1"/>
</dbReference>
<gene>
    <name evidence="2" type="ORF">KGMB02408_13190</name>
</gene>